<evidence type="ECO:0000256" key="1">
    <source>
        <dbReference type="SAM" id="Phobius"/>
    </source>
</evidence>
<keyword evidence="3" id="KW-1185">Reference proteome</keyword>
<protein>
    <submittedName>
        <fullName evidence="2">Uncharacterized protein DUF2784</fullName>
    </submittedName>
</protein>
<reference evidence="2 3" key="1">
    <citation type="submission" date="2019-06" db="EMBL/GenBank/DDBJ databases">
        <title>Sequencing the genomes of 1000 actinobacteria strains.</title>
        <authorList>
            <person name="Klenk H.-P."/>
        </authorList>
    </citation>
    <scope>NUCLEOTIDE SEQUENCE [LARGE SCALE GENOMIC DNA]</scope>
    <source>
        <strain evidence="2 3">DSM 45928</strain>
    </source>
</reference>
<accession>A0A543ATQ9</accession>
<dbReference type="AlphaFoldDB" id="A0A543ATQ9"/>
<feature type="transmembrane region" description="Helical" evidence="1">
    <location>
        <begin position="96"/>
        <end position="116"/>
    </location>
</feature>
<organism evidence="2 3">
    <name type="scientific">Stackebrandtia endophytica</name>
    <dbReference type="NCBI Taxonomy" id="1496996"/>
    <lineage>
        <taxon>Bacteria</taxon>
        <taxon>Bacillati</taxon>
        <taxon>Actinomycetota</taxon>
        <taxon>Actinomycetes</taxon>
        <taxon>Glycomycetales</taxon>
        <taxon>Glycomycetaceae</taxon>
        <taxon>Stackebrandtia</taxon>
    </lineage>
</organism>
<sequence>MMFRILAQVTMVAHFLFLVFLVIGGFLAWRWPRVWFAHLAVACWGIVIIAFPLACPLTYLENYFRDRAGQAGLDEGGFIDEYITGVVYPGDQVVTVRWIVVAVIAISWAGVLWRLLRRRRRAGEHDTDGGDDNR</sequence>
<comment type="caution">
    <text evidence="2">The sequence shown here is derived from an EMBL/GenBank/DDBJ whole genome shotgun (WGS) entry which is preliminary data.</text>
</comment>
<dbReference type="EMBL" id="VFOW01000001">
    <property type="protein sequence ID" value="TQL75977.1"/>
    <property type="molecule type" value="Genomic_DNA"/>
</dbReference>
<keyword evidence="1" id="KW-0812">Transmembrane</keyword>
<evidence type="ECO:0000313" key="2">
    <source>
        <dbReference type="EMBL" id="TQL75977.1"/>
    </source>
</evidence>
<proteinExistence type="predicted"/>
<name>A0A543ATQ9_9ACTN</name>
<evidence type="ECO:0000313" key="3">
    <source>
        <dbReference type="Proteomes" id="UP000317043"/>
    </source>
</evidence>
<gene>
    <name evidence="2" type="ORF">FB566_1497</name>
</gene>
<feature type="transmembrane region" description="Helical" evidence="1">
    <location>
        <begin position="36"/>
        <end position="59"/>
    </location>
</feature>
<dbReference type="Pfam" id="PF10861">
    <property type="entry name" value="DUF2784"/>
    <property type="match status" value="1"/>
</dbReference>
<dbReference type="InterPro" id="IPR021218">
    <property type="entry name" value="DUF2784"/>
</dbReference>
<dbReference type="InParanoid" id="A0A543ATQ9"/>
<dbReference type="Proteomes" id="UP000317043">
    <property type="component" value="Unassembled WGS sequence"/>
</dbReference>
<feature type="transmembrane region" description="Helical" evidence="1">
    <location>
        <begin position="6"/>
        <end position="29"/>
    </location>
</feature>
<keyword evidence="1" id="KW-1133">Transmembrane helix</keyword>
<keyword evidence="1" id="KW-0472">Membrane</keyword>
<dbReference type="OrthoDB" id="370375at2"/>